<dbReference type="Pfam" id="PF01757">
    <property type="entry name" value="Acyl_transf_3"/>
    <property type="match status" value="1"/>
</dbReference>
<dbReference type="AlphaFoldDB" id="A0A9D5P2P0"/>
<dbReference type="GO" id="GO:0009246">
    <property type="term" value="P:enterobacterial common antigen biosynthetic process"/>
    <property type="evidence" value="ECO:0007669"/>
    <property type="project" value="TreeGrafter"/>
</dbReference>
<feature type="domain" description="Acyltransferase 3" evidence="8">
    <location>
        <begin position="19"/>
        <end position="308"/>
    </location>
</feature>
<feature type="transmembrane region" description="Helical" evidence="7">
    <location>
        <begin position="165"/>
        <end position="182"/>
    </location>
</feature>
<evidence type="ECO:0000256" key="1">
    <source>
        <dbReference type="ARBA" id="ARBA00004651"/>
    </source>
</evidence>
<feature type="transmembrane region" description="Helical" evidence="7">
    <location>
        <begin position="138"/>
        <end position="158"/>
    </location>
</feature>
<comment type="similarity">
    <text evidence="2">Belongs to the acyltransferase 3 family.</text>
</comment>
<organism evidence="9 10">
    <name type="scientific">Xylanibacter ruminicola</name>
    <name type="common">Prevotella ruminicola</name>
    <dbReference type="NCBI Taxonomy" id="839"/>
    <lineage>
        <taxon>Bacteria</taxon>
        <taxon>Pseudomonadati</taxon>
        <taxon>Bacteroidota</taxon>
        <taxon>Bacteroidia</taxon>
        <taxon>Bacteroidales</taxon>
        <taxon>Prevotellaceae</taxon>
        <taxon>Xylanibacter</taxon>
    </lineage>
</organism>
<feature type="transmembrane region" description="Helical" evidence="7">
    <location>
        <begin position="237"/>
        <end position="257"/>
    </location>
</feature>
<evidence type="ECO:0000313" key="9">
    <source>
        <dbReference type="EMBL" id="MBE6270822.1"/>
    </source>
</evidence>
<keyword evidence="5 7" id="KW-1133">Transmembrane helix</keyword>
<feature type="transmembrane region" description="Helical" evidence="7">
    <location>
        <begin position="293"/>
        <end position="314"/>
    </location>
</feature>
<keyword evidence="3" id="KW-1003">Cell membrane</keyword>
<feature type="transmembrane region" description="Helical" evidence="7">
    <location>
        <begin position="82"/>
        <end position="101"/>
    </location>
</feature>
<evidence type="ECO:0000256" key="5">
    <source>
        <dbReference type="ARBA" id="ARBA00022989"/>
    </source>
</evidence>
<dbReference type="PANTHER" id="PTHR40074">
    <property type="entry name" value="O-ACETYLTRANSFERASE WECH"/>
    <property type="match status" value="1"/>
</dbReference>
<evidence type="ECO:0000256" key="4">
    <source>
        <dbReference type="ARBA" id="ARBA00022692"/>
    </source>
</evidence>
<feature type="transmembrane region" description="Helical" evidence="7">
    <location>
        <begin position="52"/>
        <end position="70"/>
    </location>
</feature>
<evidence type="ECO:0000256" key="3">
    <source>
        <dbReference type="ARBA" id="ARBA00022475"/>
    </source>
</evidence>
<protein>
    <submittedName>
        <fullName evidence="9">Acyltransferase</fullName>
    </submittedName>
</protein>
<proteinExistence type="inferred from homology"/>
<keyword evidence="6 7" id="KW-0472">Membrane</keyword>
<gene>
    <name evidence="9" type="ORF">E7101_07710</name>
</gene>
<name>A0A9D5P2P0_XYLRU</name>
<evidence type="ECO:0000259" key="8">
    <source>
        <dbReference type="Pfam" id="PF01757"/>
    </source>
</evidence>
<comment type="caution">
    <text evidence="9">The sequence shown here is derived from an EMBL/GenBank/DDBJ whole genome shotgun (WGS) entry which is preliminary data.</text>
</comment>
<keyword evidence="9" id="KW-0012">Acyltransferase</keyword>
<dbReference type="Proteomes" id="UP000806522">
    <property type="component" value="Unassembled WGS sequence"/>
</dbReference>
<dbReference type="EMBL" id="SUYC01000007">
    <property type="protein sequence ID" value="MBE6270822.1"/>
    <property type="molecule type" value="Genomic_DNA"/>
</dbReference>
<evidence type="ECO:0000256" key="6">
    <source>
        <dbReference type="ARBA" id="ARBA00023136"/>
    </source>
</evidence>
<keyword evidence="9" id="KW-0808">Transferase</keyword>
<dbReference type="PANTHER" id="PTHR40074:SF2">
    <property type="entry name" value="O-ACETYLTRANSFERASE WECH"/>
    <property type="match status" value="1"/>
</dbReference>
<keyword evidence="4 7" id="KW-0812">Transmembrane</keyword>
<feature type="transmembrane region" description="Helical" evidence="7">
    <location>
        <begin position="188"/>
        <end position="208"/>
    </location>
</feature>
<dbReference type="InterPro" id="IPR002656">
    <property type="entry name" value="Acyl_transf_3_dom"/>
</dbReference>
<feature type="transmembrane region" description="Helical" evidence="7">
    <location>
        <begin position="15"/>
        <end position="32"/>
    </location>
</feature>
<evidence type="ECO:0000313" key="10">
    <source>
        <dbReference type="Proteomes" id="UP000806522"/>
    </source>
</evidence>
<feature type="transmembrane region" description="Helical" evidence="7">
    <location>
        <begin position="269"/>
        <end position="287"/>
    </location>
</feature>
<comment type="subcellular location">
    <subcellularLocation>
        <location evidence="1">Cell membrane</location>
        <topology evidence="1">Multi-pass membrane protein</topology>
    </subcellularLocation>
</comment>
<feature type="transmembrane region" description="Helical" evidence="7">
    <location>
        <begin position="215"/>
        <end position="231"/>
    </location>
</feature>
<dbReference type="GO" id="GO:0005886">
    <property type="term" value="C:plasma membrane"/>
    <property type="evidence" value="ECO:0007669"/>
    <property type="project" value="UniProtKB-SubCell"/>
</dbReference>
<sequence>MSEFIDKIFGRENRYYLMGIAIIWIVLFHVFLWTDMSDIKTSWWIALFDKGALGVDIFLLLSAFGLQASIDHHSIGRFYKNRLKRIFPIYVFFLLFLFIVVERNCPWDRVVMQCLCQMTGLSLFEYPEFFSCGFCFDWFTPAIILLYIVFPIISKIVVWIHKKGIMAEVFFLLLCVVIGVWIRENKHFPFGLLAFRFPIIYLGITIYLYQKKGEYKHLLLLILIGACYGLLSSNEEMRLSLLLPPVLTVFALLSYKLPLFRSISLIGRYSFEIYLAHIFPVAFLIPLKISENIFILLLLTIVTTIVITFYFICVHKILNYWGNKTISNC</sequence>
<evidence type="ECO:0000256" key="7">
    <source>
        <dbReference type="SAM" id="Phobius"/>
    </source>
</evidence>
<reference evidence="9" key="1">
    <citation type="submission" date="2019-04" db="EMBL/GenBank/DDBJ databases">
        <title>Evolution of Biomass-Degrading Anaerobic Consortia Revealed by Metagenomics.</title>
        <authorList>
            <person name="Peng X."/>
        </authorList>
    </citation>
    <scope>NUCLEOTIDE SEQUENCE</scope>
    <source>
        <strain evidence="9">SIG140</strain>
    </source>
</reference>
<dbReference type="GO" id="GO:0016413">
    <property type="term" value="F:O-acetyltransferase activity"/>
    <property type="evidence" value="ECO:0007669"/>
    <property type="project" value="TreeGrafter"/>
</dbReference>
<accession>A0A9D5P2P0</accession>
<evidence type="ECO:0000256" key="2">
    <source>
        <dbReference type="ARBA" id="ARBA00007400"/>
    </source>
</evidence>